<dbReference type="PROSITE" id="PS51387">
    <property type="entry name" value="FAD_PCMH"/>
    <property type="match status" value="1"/>
</dbReference>
<dbReference type="InterPro" id="IPR016167">
    <property type="entry name" value="FAD-bd_PCMH_sub1"/>
</dbReference>
<name>A0ABN9MEU4_9NEOB</name>
<dbReference type="InterPro" id="IPR036884">
    <property type="entry name" value="2Fe-2S-bd_dom_sf"/>
</dbReference>
<gene>
    <name evidence="6" type="ORF">RIMI_LOCUS20120955</name>
</gene>
<dbReference type="Proteomes" id="UP001176940">
    <property type="component" value="Unassembled WGS sequence"/>
</dbReference>
<dbReference type="SUPFAM" id="SSF47741">
    <property type="entry name" value="CO dehydrogenase ISP C-domain like"/>
    <property type="match status" value="1"/>
</dbReference>
<organism evidence="6 7">
    <name type="scientific">Ranitomeya imitator</name>
    <name type="common">mimic poison frog</name>
    <dbReference type="NCBI Taxonomy" id="111125"/>
    <lineage>
        <taxon>Eukaryota</taxon>
        <taxon>Metazoa</taxon>
        <taxon>Chordata</taxon>
        <taxon>Craniata</taxon>
        <taxon>Vertebrata</taxon>
        <taxon>Euteleostomi</taxon>
        <taxon>Amphibia</taxon>
        <taxon>Batrachia</taxon>
        <taxon>Anura</taxon>
        <taxon>Neobatrachia</taxon>
        <taxon>Hyloidea</taxon>
        <taxon>Dendrobatidae</taxon>
        <taxon>Dendrobatinae</taxon>
        <taxon>Ranitomeya</taxon>
    </lineage>
</organism>
<dbReference type="InterPro" id="IPR016169">
    <property type="entry name" value="FAD-bd_PCMH_sub2"/>
</dbReference>
<evidence type="ECO:0000256" key="2">
    <source>
        <dbReference type="ARBA" id="ARBA00022630"/>
    </source>
</evidence>
<evidence type="ECO:0000259" key="5">
    <source>
        <dbReference type="PROSITE" id="PS51387"/>
    </source>
</evidence>
<evidence type="ECO:0000256" key="4">
    <source>
        <dbReference type="SAM" id="MobiDB-lite"/>
    </source>
</evidence>
<reference evidence="6" key="1">
    <citation type="submission" date="2023-07" db="EMBL/GenBank/DDBJ databases">
        <authorList>
            <person name="Stuckert A."/>
        </authorList>
    </citation>
    <scope>NUCLEOTIDE SEQUENCE</scope>
</reference>
<dbReference type="InterPro" id="IPR036318">
    <property type="entry name" value="FAD-bd_PCMH-like_sf"/>
</dbReference>
<comment type="cofactor">
    <cofactor evidence="1">
        <name>FAD</name>
        <dbReference type="ChEBI" id="CHEBI:57692"/>
    </cofactor>
</comment>
<dbReference type="SUPFAM" id="SSF56176">
    <property type="entry name" value="FAD-binding/transporter-associated domain-like"/>
    <property type="match status" value="1"/>
</dbReference>
<comment type="caution">
    <text evidence="6">The sequence shown here is derived from an EMBL/GenBank/DDBJ whole genome shotgun (WGS) entry which is preliminary data.</text>
</comment>
<dbReference type="PANTHER" id="PTHR45444">
    <property type="entry name" value="XANTHINE DEHYDROGENASE"/>
    <property type="match status" value="1"/>
</dbReference>
<dbReference type="Pfam" id="PF01799">
    <property type="entry name" value="Fer2_2"/>
    <property type="match status" value="1"/>
</dbReference>
<keyword evidence="3" id="KW-0274">FAD</keyword>
<evidence type="ECO:0000256" key="3">
    <source>
        <dbReference type="ARBA" id="ARBA00022827"/>
    </source>
</evidence>
<dbReference type="InterPro" id="IPR016208">
    <property type="entry name" value="Ald_Oxase/xanthine_DH-like"/>
</dbReference>
<dbReference type="InterPro" id="IPR016166">
    <property type="entry name" value="FAD-bd_PCMH"/>
</dbReference>
<keyword evidence="2" id="KW-0285">Flavoprotein</keyword>
<accession>A0ABN9MEU4</accession>
<keyword evidence="7" id="KW-1185">Reference proteome</keyword>
<feature type="region of interest" description="Disordered" evidence="4">
    <location>
        <begin position="1"/>
        <end position="21"/>
    </location>
</feature>
<proteinExistence type="predicted"/>
<dbReference type="PANTHER" id="PTHR45444:SF3">
    <property type="entry name" value="XANTHINE DEHYDROGENASE"/>
    <property type="match status" value="1"/>
</dbReference>
<evidence type="ECO:0000256" key="1">
    <source>
        <dbReference type="ARBA" id="ARBA00001974"/>
    </source>
</evidence>
<protein>
    <recommendedName>
        <fullName evidence="5">FAD-binding PCMH-type domain-containing protein</fullName>
    </recommendedName>
</protein>
<dbReference type="Gene3D" id="1.10.150.120">
    <property type="entry name" value="[2Fe-2S]-binding domain"/>
    <property type="match status" value="1"/>
</dbReference>
<dbReference type="EMBL" id="CAUEEQ010066290">
    <property type="protein sequence ID" value="CAJ0965295.1"/>
    <property type="molecule type" value="Genomic_DNA"/>
</dbReference>
<sequence>MPRARSPVGDRGSHAQHTFPTTVDTLHSALPPIFRRKVESLTVFKGSYSLARNSDESHTAIPDTAPGTQERSVRLHIIEQKADPEQMLLPYLRRKCILLYGWNVERIAKAHGSQCGFCSPGMVMSVYSLLRNHPEPTMEQIYEALGGNLCRCTGYRAILDGCKTLCKEPNCCKLEQNGQPDHDQRDNLMIQNNSPRSLVFQGEKVKWITVFNLEELLDLKVKYPEAPLMVGNTSIGPEIKSKGVFYPVIISIGRIPDLNIVKYTKDGLSIGAACTLSMLKETLEEAVSQLPYEKTKTFRVLLQQLKSLAGQQIRNVAVC</sequence>
<dbReference type="InterPro" id="IPR002888">
    <property type="entry name" value="2Fe-2S-bd"/>
</dbReference>
<dbReference type="InterPro" id="IPR002346">
    <property type="entry name" value="Mopterin_DH_FAD-bd"/>
</dbReference>
<evidence type="ECO:0000313" key="7">
    <source>
        <dbReference type="Proteomes" id="UP001176940"/>
    </source>
</evidence>
<dbReference type="Gene3D" id="3.30.43.10">
    <property type="entry name" value="Uridine Diphospho-n-acetylenolpyruvylglucosamine Reductase, domain 2"/>
    <property type="match status" value="1"/>
</dbReference>
<dbReference type="Pfam" id="PF00941">
    <property type="entry name" value="FAD_binding_5"/>
    <property type="match status" value="1"/>
</dbReference>
<dbReference type="Gene3D" id="3.30.465.10">
    <property type="match status" value="1"/>
</dbReference>
<evidence type="ECO:0000313" key="6">
    <source>
        <dbReference type="EMBL" id="CAJ0965295.1"/>
    </source>
</evidence>
<feature type="domain" description="FAD-binding PCMH-type" evidence="5">
    <location>
        <begin position="200"/>
        <end position="319"/>
    </location>
</feature>